<evidence type="ECO:0000313" key="2">
    <source>
        <dbReference type="WBParaSite" id="maker-unitig_37619-snap-gene-0.6-mRNA-1"/>
    </source>
</evidence>
<dbReference type="AlphaFoldDB" id="A0A1I8FJZ3"/>
<evidence type="ECO:0000313" key="1">
    <source>
        <dbReference type="Proteomes" id="UP000095280"/>
    </source>
</evidence>
<dbReference type="Proteomes" id="UP000095280">
    <property type="component" value="Unplaced"/>
</dbReference>
<reference evidence="2" key="1">
    <citation type="submission" date="2016-11" db="UniProtKB">
        <authorList>
            <consortium name="WormBaseParasite"/>
        </authorList>
    </citation>
    <scope>IDENTIFICATION</scope>
</reference>
<proteinExistence type="predicted"/>
<protein>
    <submittedName>
        <fullName evidence="2">Uncharacterized protein</fullName>
    </submittedName>
</protein>
<organism evidence="1 2">
    <name type="scientific">Macrostomum lignano</name>
    <dbReference type="NCBI Taxonomy" id="282301"/>
    <lineage>
        <taxon>Eukaryota</taxon>
        <taxon>Metazoa</taxon>
        <taxon>Spiralia</taxon>
        <taxon>Lophotrochozoa</taxon>
        <taxon>Platyhelminthes</taxon>
        <taxon>Rhabditophora</taxon>
        <taxon>Macrostomorpha</taxon>
        <taxon>Macrostomida</taxon>
        <taxon>Macrostomidae</taxon>
        <taxon>Macrostomum</taxon>
    </lineage>
</organism>
<name>A0A1I8FJZ3_9PLAT</name>
<sequence length="207" mass="23775">MIFDYYEMYHLLQQADWNAPVSMPGPGLQPPIQDGKLALRALAYRQMLFSASPMKTVIIYLADTTRSCAHFKNFTIKGRELRFLCMFLQPDKTNDLVRSGEGNGSLPCVPCLTTGKNVSNGEEQIDNVPGFRVALHEKAIWNSRHSRFHSAYKTSAEVTLFFFDIFYKTNEYKLREYKITNSTWEWISLASYLLSTTGRCYNATRPI</sequence>
<dbReference type="WBParaSite" id="maker-unitig_37619-snap-gene-0.6-mRNA-1">
    <property type="protein sequence ID" value="maker-unitig_37619-snap-gene-0.6-mRNA-1"/>
    <property type="gene ID" value="maker-unitig_37619-snap-gene-0.6"/>
</dbReference>
<accession>A0A1I8FJZ3</accession>
<keyword evidence="1" id="KW-1185">Reference proteome</keyword>